<feature type="compositionally biased region" description="Polar residues" evidence="1">
    <location>
        <begin position="1"/>
        <end position="10"/>
    </location>
</feature>
<dbReference type="EMBL" id="JAULUE010002048">
    <property type="protein sequence ID" value="KAK5910466.1"/>
    <property type="molecule type" value="Genomic_DNA"/>
</dbReference>
<comment type="caution">
    <text evidence="2">The sequence shown here is derived from an EMBL/GenBank/DDBJ whole genome shotgun (WGS) entry which is preliminary data.</text>
</comment>
<organism evidence="2 3">
    <name type="scientific">Champsocephalus esox</name>
    <name type="common">pike icefish</name>
    <dbReference type="NCBI Taxonomy" id="159716"/>
    <lineage>
        <taxon>Eukaryota</taxon>
        <taxon>Metazoa</taxon>
        <taxon>Chordata</taxon>
        <taxon>Craniata</taxon>
        <taxon>Vertebrata</taxon>
        <taxon>Euteleostomi</taxon>
        <taxon>Actinopterygii</taxon>
        <taxon>Neopterygii</taxon>
        <taxon>Teleostei</taxon>
        <taxon>Neoteleostei</taxon>
        <taxon>Acanthomorphata</taxon>
        <taxon>Eupercaria</taxon>
        <taxon>Perciformes</taxon>
        <taxon>Notothenioidei</taxon>
        <taxon>Channichthyidae</taxon>
        <taxon>Champsocephalus</taxon>
    </lineage>
</organism>
<reference evidence="2 3" key="1">
    <citation type="journal article" date="2023" name="Mol. Biol. Evol.">
        <title>Genomics of Secondarily Temperate Adaptation in the Only Non-Antarctic Icefish.</title>
        <authorList>
            <person name="Rivera-Colon A.G."/>
            <person name="Rayamajhi N."/>
            <person name="Minhas B.F."/>
            <person name="Madrigal G."/>
            <person name="Bilyk K.T."/>
            <person name="Yoon V."/>
            <person name="Hune M."/>
            <person name="Gregory S."/>
            <person name="Cheng C.H.C."/>
            <person name="Catchen J.M."/>
        </authorList>
    </citation>
    <scope>NUCLEOTIDE SEQUENCE [LARGE SCALE GENOMIC DNA]</scope>
    <source>
        <strain evidence="2">JC2023a</strain>
    </source>
</reference>
<sequence>MISHHNGSQRSYRDKERLPLKPLKETLADSESDEDFSEPAESDEEEFTVKKVSQSKKEKVTNHEKTNNNQSETI</sequence>
<feature type="compositionally biased region" description="Acidic residues" evidence="1">
    <location>
        <begin position="28"/>
        <end position="46"/>
    </location>
</feature>
<feature type="compositionally biased region" description="Basic and acidic residues" evidence="1">
    <location>
        <begin position="55"/>
        <end position="66"/>
    </location>
</feature>
<evidence type="ECO:0000313" key="3">
    <source>
        <dbReference type="Proteomes" id="UP001335648"/>
    </source>
</evidence>
<accession>A0AAN8CU59</accession>
<feature type="compositionally biased region" description="Basic and acidic residues" evidence="1">
    <location>
        <begin position="11"/>
        <end position="27"/>
    </location>
</feature>
<dbReference type="AlphaFoldDB" id="A0AAN8CU59"/>
<protein>
    <submittedName>
        <fullName evidence="2">Uncharacterized protein</fullName>
    </submittedName>
</protein>
<gene>
    <name evidence="2" type="ORF">CesoFtcFv8_004298</name>
</gene>
<evidence type="ECO:0000256" key="1">
    <source>
        <dbReference type="SAM" id="MobiDB-lite"/>
    </source>
</evidence>
<dbReference type="Proteomes" id="UP001335648">
    <property type="component" value="Unassembled WGS sequence"/>
</dbReference>
<evidence type="ECO:0000313" key="2">
    <source>
        <dbReference type="EMBL" id="KAK5910466.1"/>
    </source>
</evidence>
<name>A0AAN8CU59_9TELE</name>
<proteinExistence type="predicted"/>
<keyword evidence="3" id="KW-1185">Reference proteome</keyword>
<feature type="region of interest" description="Disordered" evidence="1">
    <location>
        <begin position="1"/>
        <end position="74"/>
    </location>
</feature>